<organism evidence="4 5">
    <name type="scientific">Macrosiphum euphorbiae</name>
    <name type="common">potato aphid</name>
    <dbReference type="NCBI Taxonomy" id="13131"/>
    <lineage>
        <taxon>Eukaryota</taxon>
        <taxon>Metazoa</taxon>
        <taxon>Ecdysozoa</taxon>
        <taxon>Arthropoda</taxon>
        <taxon>Hexapoda</taxon>
        <taxon>Insecta</taxon>
        <taxon>Pterygota</taxon>
        <taxon>Neoptera</taxon>
        <taxon>Paraneoptera</taxon>
        <taxon>Hemiptera</taxon>
        <taxon>Sternorrhyncha</taxon>
        <taxon>Aphidomorpha</taxon>
        <taxon>Aphidoidea</taxon>
        <taxon>Aphididae</taxon>
        <taxon>Macrosiphini</taxon>
        <taxon>Macrosiphum</taxon>
    </lineage>
</organism>
<comment type="similarity">
    <text evidence="1 2">Belongs to the nucleosome assembly protein (NAP) family.</text>
</comment>
<evidence type="ECO:0000256" key="1">
    <source>
        <dbReference type="ARBA" id="ARBA00009947"/>
    </source>
</evidence>
<protein>
    <submittedName>
        <fullName evidence="4">Uncharacterized protein</fullName>
    </submittedName>
</protein>
<feature type="compositionally biased region" description="Acidic residues" evidence="3">
    <location>
        <begin position="115"/>
        <end position="143"/>
    </location>
</feature>
<dbReference type="Proteomes" id="UP001160148">
    <property type="component" value="Unassembled WGS sequence"/>
</dbReference>
<dbReference type="AlphaFoldDB" id="A0AAV0VLZ3"/>
<proteinExistence type="inferred from homology"/>
<dbReference type="InterPro" id="IPR002164">
    <property type="entry name" value="NAP_family"/>
</dbReference>
<feature type="region of interest" description="Disordered" evidence="3">
    <location>
        <begin position="115"/>
        <end position="169"/>
    </location>
</feature>
<dbReference type="GO" id="GO:0006334">
    <property type="term" value="P:nucleosome assembly"/>
    <property type="evidence" value="ECO:0007669"/>
    <property type="project" value="InterPro"/>
</dbReference>
<dbReference type="Pfam" id="PF00956">
    <property type="entry name" value="NAP"/>
    <property type="match status" value="1"/>
</dbReference>
<dbReference type="GO" id="GO:0005634">
    <property type="term" value="C:nucleus"/>
    <property type="evidence" value="ECO:0007669"/>
    <property type="project" value="InterPro"/>
</dbReference>
<evidence type="ECO:0000313" key="5">
    <source>
        <dbReference type="Proteomes" id="UP001160148"/>
    </source>
</evidence>
<dbReference type="InterPro" id="IPR037231">
    <property type="entry name" value="NAP-like_sf"/>
</dbReference>
<comment type="caution">
    <text evidence="4">The sequence shown here is derived from an EMBL/GenBank/DDBJ whole genome shotgun (WGS) entry which is preliminary data.</text>
</comment>
<sequence length="169" mass="19827">MCIYFKLLESIDYNKNKKCRACTIQWNKGKNVTVKVVKKKQKHKVKGAVRFVNKTVQNVSFFHFFSPPTVPDDPETEVDEEIDNLLTTDFEIGHYIRERIIPRAVLYYTGEALLEENDFDEDDEEEESENDEDDEDDDEDEGTVNDPEYNPRQDKLINKQVNPAECKQQ</sequence>
<dbReference type="EMBL" id="CARXXK010000001">
    <property type="protein sequence ID" value="CAI6344565.1"/>
    <property type="molecule type" value="Genomic_DNA"/>
</dbReference>
<evidence type="ECO:0000313" key="4">
    <source>
        <dbReference type="EMBL" id="CAI6344565.1"/>
    </source>
</evidence>
<keyword evidence="5" id="KW-1185">Reference proteome</keyword>
<dbReference type="PANTHER" id="PTHR11875">
    <property type="entry name" value="TESTIS-SPECIFIC Y-ENCODED PROTEIN"/>
    <property type="match status" value="1"/>
</dbReference>
<evidence type="ECO:0000256" key="2">
    <source>
        <dbReference type="RuleBase" id="RU003876"/>
    </source>
</evidence>
<reference evidence="4 5" key="1">
    <citation type="submission" date="2023-01" db="EMBL/GenBank/DDBJ databases">
        <authorList>
            <person name="Whitehead M."/>
        </authorList>
    </citation>
    <scope>NUCLEOTIDE SEQUENCE [LARGE SCALE GENOMIC DNA]</scope>
</reference>
<gene>
    <name evidence="4" type="ORF">MEUPH1_LOCUS1684</name>
</gene>
<dbReference type="Gene3D" id="3.30.1120.90">
    <property type="entry name" value="Nucleosome assembly protein"/>
    <property type="match status" value="1"/>
</dbReference>
<accession>A0AAV0VLZ3</accession>
<evidence type="ECO:0000256" key="3">
    <source>
        <dbReference type="SAM" id="MobiDB-lite"/>
    </source>
</evidence>
<name>A0AAV0VLZ3_9HEMI</name>
<dbReference type="SUPFAM" id="SSF143113">
    <property type="entry name" value="NAP-like"/>
    <property type="match status" value="1"/>
</dbReference>